<dbReference type="RefSeq" id="WP_205382575.1">
    <property type="nucleotide sequence ID" value="NZ_JAFFZS010000005.1"/>
</dbReference>
<dbReference type="PANTHER" id="PTHR34069:SF2">
    <property type="entry name" value="BETA-KETOACYL-[ACYL-CARRIER-PROTEIN] SYNTHASE III"/>
    <property type="match status" value="1"/>
</dbReference>
<reference evidence="3 4" key="1">
    <citation type="submission" date="2021-02" db="EMBL/GenBank/DDBJ databases">
        <title>Whole genome sequencing of Streptomyces actuosus VRA1.</title>
        <authorList>
            <person name="Sen G."/>
            <person name="Sen A."/>
        </authorList>
    </citation>
    <scope>NUCLEOTIDE SEQUENCE [LARGE SCALE GENOMIC DNA]</scope>
    <source>
        <strain evidence="3 4">VRA1</strain>
    </source>
</reference>
<organism evidence="3 4">
    <name type="scientific">Streptomyces actuosus</name>
    <dbReference type="NCBI Taxonomy" id="1885"/>
    <lineage>
        <taxon>Bacteria</taxon>
        <taxon>Bacillati</taxon>
        <taxon>Actinomycetota</taxon>
        <taxon>Actinomycetes</taxon>
        <taxon>Kitasatosporales</taxon>
        <taxon>Streptomycetaceae</taxon>
        <taxon>Streptomyces</taxon>
    </lineage>
</organism>
<dbReference type="Gene3D" id="3.40.47.10">
    <property type="match status" value="2"/>
</dbReference>
<dbReference type="InterPro" id="IPR016039">
    <property type="entry name" value="Thiolase-like"/>
</dbReference>
<evidence type="ECO:0000259" key="2">
    <source>
        <dbReference type="Pfam" id="PF08545"/>
    </source>
</evidence>
<accession>A0ABS2VML6</accession>
<comment type="caution">
    <text evidence="3">The sequence shown here is derived from an EMBL/GenBank/DDBJ whole genome shotgun (WGS) entry which is preliminary data.</text>
</comment>
<evidence type="ECO:0000313" key="4">
    <source>
        <dbReference type="Proteomes" id="UP000788262"/>
    </source>
</evidence>
<feature type="domain" description="Beta-ketoacyl-[acyl-carrier-protein] synthase III N-terminal" evidence="2">
    <location>
        <begin position="111"/>
        <end position="176"/>
    </location>
</feature>
<name>A0ABS2VML6_STRAS</name>
<keyword evidence="1" id="KW-0963">Cytoplasm</keyword>
<gene>
    <name evidence="3" type="ORF">JS756_09560</name>
</gene>
<proteinExistence type="predicted"/>
<dbReference type="SUPFAM" id="SSF53901">
    <property type="entry name" value="Thiolase-like"/>
    <property type="match status" value="1"/>
</dbReference>
<keyword evidence="4" id="KW-1185">Reference proteome</keyword>
<evidence type="ECO:0000313" key="3">
    <source>
        <dbReference type="EMBL" id="MBN0044353.1"/>
    </source>
</evidence>
<dbReference type="Proteomes" id="UP000788262">
    <property type="component" value="Unassembled WGS sequence"/>
</dbReference>
<sequence>MRLGNGLGIRAVRTWLPPTVQTARDAVAHGRIDDEDVAAVGVTEVPVAEADSAPDMAVAAARAALTAAGWDGAGLGFTTHAWIHHQGHDFWSPAHYVAHRLGAARGVPLGIQVMCNGGGTALEAAAARLLADPATGRALVTTGDRFPDEGFDRWAGDYGVFYGDGATALLLHGRDDTVDEFTLLGVSSAAVSAAEGLHRGRDPFTPASRWISDRVDVKRTKKAFITDEGLDGFYRGVHAALRDIVTTALAEAGIETDDPRIRLLALPRVGVKVRRETYHPAVDGLTKARIVELGGRTGHLGAGDMTANLTAIGEQELLAPGEVAVAVSAGGGFGFTCAVVARPVRS</sequence>
<protein>
    <submittedName>
        <fullName evidence="3">3-oxoacyl-ACP synthase</fullName>
    </submittedName>
</protein>
<dbReference type="PANTHER" id="PTHR34069">
    <property type="entry name" value="3-OXOACYL-[ACYL-CARRIER-PROTEIN] SYNTHASE 3"/>
    <property type="match status" value="1"/>
</dbReference>
<evidence type="ECO:0000256" key="1">
    <source>
        <dbReference type="ARBA" id="ARBA00022490"/>
    </source>
</evidence>
<dbReference type="EMBL" id="JAFFZS010000005">
    <property type="protein sequence ID" value="MBN0044353.1"/>
    <property type="molecule type" value="Genomic_DNA"/>
</dbReference>
<dbReference type="InterPro" id="IPR013751">
    <property type="entry name" value="ACP_syn_III_N"/>
</dbReference>
<dbReference type="Pfam" id="PF08545">
    <property type="entry name" value="ACP_syn_III"/>
    <property type="match status" value="1"/>
</dbReference>